<dbReference type="InterPro" id="IPR036968">
    <property type="entry name" value="Enolpyruvate_Tfrase_sf"/>
</dbReference>
<dbReference type="InterPro" id="IPR013792">
    <property type="entry name" value="RNA3'P_cycl/enolpyr_Trfase_a/b"/>
</dbReference>
<dbReference type="Pfam" id="PF00275">
    <property type="entry name" value="EPSP_synthase"/>
    <property type="match status" value="1"/>
</dbReference>
<name>A0AAV5CSN8_ELECO</name>
<dbReference type="PANTHER" id="PTHR21090:SF5">
    <property type="entry name" value="PENTAFUNCTIONAL AROM POLYPEPTIDE"/>
    <property type="match status" value="1"/>
</dbReference>
<evidence type="ECO:0000313" key="4">
    <source>
        <dbReference type="EMBL" id="GJN01028.1"/>
    </source>
</evidence>
<dbReference type="Gene3D" id="3.65.10.10">
    <property type="entry name" value="Enolpyruvate transferase domain"/>
    <property type="match status" value="1"/>
</dbReference>
<keyword evidence="1" id="KW-0808">Transferase</keyword>
<dbReference type="AlphaFoldDB" id="A0AAV5CSN8"/>
<dbReference type="EMBL" id="BQKI01000008">
    <property type="protein sequence ID" value="GJN01028.1"/>
    <property type="molecule type" value="Genomic_DNA"/>
</dbReference>
<proteinExistence type="predicted"/>
<feature type="compositionally biased region" description="Low complexity" evidence="2">
    <location>
        <begin position="25"/>
        <end position="40"/>
    </location>
</feature>
<dbReference type="PROSITE" id="PS00104">
    <property type="entry name" value="EPSP_SYNTHASE_1"/>
    <property type="match status" value="1"/>
</dbReference>
<evidence type="ECO:0000259" key="3">
    <source>
        <dbReference type="Pfam" id="PF00275"/>
    </source>
</evidence>
<comment type="caution">
    <text evidence="4">The sequence shown here is derived from an EMBL/GenBank/DDBJ whole genome shotgun (WGS) entry which is preliminary data.</text>
</comment>
<dbReference type="Proteomes" id="UP001054889">
    <property type="component" value="Unassembled WGS sequence"/>
</dbReference>
<gene>
    <name evidence="4" type="primary">ga18262</name>
    <name evidence="4" type="ORF">PR202_ga18262</name>
</gene>
<dbReference type="GO" id="GO:0009423">
    <property type="term" value="P:chorismate biosynthetic process"/>
    <property type="evidence" value="ECO:0007669"/>
    <property type="project" value="TreeGrafter"/>
</dbReference>
<keyword evidence="5" id="KW-1185">Reference proteome</keyword>
<evidence type="ECO:0000256" key="2">
    <source>
        <dbReference type="SAM" id="MobiDB-lite"/>
    </source>
</evidence>
<feature type="region of interest" description="Disordered" evidence="2">
    <location>
        <begin position="25"/>
        <end position="44"/>
    </location>
</feature>
<dbReference type="SUPFAM" id="SSF55205">
    <property type="entry name" value="EPT/RTPC-like"/>
    <property type="match status" value="1"/>
</dbReference>
<sequence length="241" mass="24481">MAAMASKAAAATVSLDLAPRPYPAATASTRRARPATPAAASCSLRARGRDRRSAVVVAAAAAAAPAKAGAEEVVLQPIKEISGVVKLPGSKSLSNRILLLSALAEGTTVVDNLLNSEDVHYMLGALKTLGLSVEADKAAKRAVVVGCGGKFPVEKDAKEEVQLFLGNAGTAMRPLTAAVTAAGGNATYVLDGVPRMRERPIGDLVVGLKQLGADVDCFLGTDCPPVRVKGIGGLPGGKVSY</sequence>
<organism evidence="4 5">
    <name type="scientific">Eleusine coracana subsp. coracana</name>
    <dbReference type="NCBI Taxonomy" id="191504"/>
    <lineage>
        <taxon>Eukaryota</taxon>
        <taxon>Viridiplantae</taxon>
        <taxon>Streptophyta</taxon>
        <taxon>Embryophyta</taxon>
        <taxon>Tracheophyta</taxon>
        <taxon>Spermatophyta</taxon>
        <taxon>Magnoliopsida</taxon>
        <taxon>Liliopsida</taxon>
        <taxon>Poales</taxon>
        <taxon>Poaceae</taxon>
        <taxon>PACMAD clade</taxon>
        <taxon>Chloridoideae</taxon>
        <taxon>Cynodonteae</taxon>
        <taxon>Eleusininae</taxon>
        <taxon>Eleusine</taxon>
    </lineage>
</organism>
<reference evidence="4" key="1">
    <citation type="journal article" date="2018" name="DNA Res.">
        <title>Multiple hybrid de novo genome assembly of finger millet, an orphan allotetraploid crop.</title>
        <authorList>
            <person name="Hatakeyama M."/>
            <person name="Aluri S."/>
            <person name="Balachadran M.T."/>
            <person name="Sivarajan S.R."/>
            <person name="Patrignani A."/>
            <person name="Gruter S."/>
            <person name="Poveda L."/>
            <person name="Shimizu-Inatsugi R."/>
            <person name="Baeten J."/>
            <person name="Francoijs K.J."/>
            <person name="Nataraja K.N."/>
            <person name="Reddy Y.A.N."/>
            <person name="Phadnis S."/>
            <person name="Ravikumar R.L."/>
            <person name="Schlapbach R."/>
            <person name="Sreeman S.M."/>
            <person name="Shimizu K.K."/>
        </authorList>
    </citation>
    <scope>NUCLEOTIDE SEQUENCE</scope>
</reference>
<dbReference type="InterPro" id="IPR001986">
    <property type="entry name" value="Enolpyruvate_Tfrase_dom"/>
</dbReference>
<feature type="domain" description="Enolpyruvate transferase" evidence="3">
    <location>
        <begin position="76"/>
        <end position="240"/>
    </location>
</feature>
<evidence type="ECO:0000256" key="1">
    <source>
        <dbReference type="ARBA" id="ARBA00022679"/>
    </source>
</evidence>
<dbReference type="PANTHER" id="PTHR21090">
    <property type="entry name" value="AROM/DEHYDROQUINATE SYNTHASE"/>
    <property type="match status" value="1"/>
</dbReference>
<dbReference type="InterPro" id="IPR023193">
    <property type="entry name" value="EPSP_synthase_CS"/>
</dbReference>
<protein>
    <recommendedName>
        <fullName evidence="3">Enolpyruvate transferase domain-containing protein</fullName>
    </recommendedName>
</protein>
<reference evidence="4" key="2">
    <citation type="submission" date="2021-12" db="EMBL/GenBank/DDBJ databases">
        <title>Resequencing data analysis of finger millet.</title>
        <authorList>
            <person name="Hatakeyama M."/>
            <person name="Aluri S."/>
            <person name="Balachadran M.T."/>
            <person name="Sivarajan S.R."/>
            <person name="Poveda L."/>
            <person name="Shimizu-Inatsugi R."/>
            <person name="Schlapbach R."/>
            <person name="Sreeman S.M."/>
            <person name="Shimizu K.K."/>
        </authorList>
    </citation>
    <scope>NUCLEOTIDE SEQUENCE</scope>
</reference>
<dbReference type="GO" id="GO:0003866">
    <property type="term" value="F:3-phosphoshikimate 1-carboxyvinyltransferase activity"/>
    <property type="evidence" value="ECO:0007669"/>
    <property type="project" value="TreeGrafter"/>
</dbReference>
<accession>A0AAV5CSN8</accession>
<evidence type="ECO:0000313" key="5">
    <source>
        <dbReference type="Proteomes" id="UP001054889"/>
    </source>
</evidence>